<evidence type="ECO:0000313" key="4">
    <source>
        <dbReference type="Proteomes" id="UP001223420"/>
    </source>
</evidence>
<dbReference type="RefSeq" id="WP_007564572.1">
    <property type="nucleotide sequence ID" value="NZ_JAJALK010000005.1"/>
</dbReference>
<feature type="signal peptide" evidence="1">
    <location>
        <begin position="1"/>
        <end position="19"/>
    </location>
</feature>
<evidence type="ECO:0000256" key="1">
    <source>
        <dbReference type="SAM" id="SignalP"/>
    </source>
</evidence>
<keyword evidence="1" id="KW-0732">Signal</keyword>
<gene>
    <name evidence="3" type="ORF">QO001_002724</name>
</gene>
<organism evidence="3 4">
    <name type="scientific">Methylobacterium brachiatum</name>
    <dbReference type="NCBI Taxonomy" id="269660"/>
    <lineage>
        <taxon>Bacteria</taxon>
        <taxon>Pseudomonadati</taxon>
        <taxon>Pseudomonadota</taxon>
        <taxon>Alphaproteobacteria</taxon>
        <taxon>Hyphomicrobiales</taxon>
        <taxon>Methylobacteriaceae</taxon>
        <taxon>Methylobacterium</taxon>
    </lineage>
</organism>
<proteinExistence type="predicted"/>
<reference evidence="3" key="1">
    <citation type="submission" date="2023-07" db="EMBL/GenBank/DDBJ databases">
        <title>Genomic Encyclopedia of Type Strains, Phase IV (KMG-IV): sequencing the most valuable type-strain genomes for metagenomic binning, comparative biology and taxonomic classification.</title>
        <authorList>
            <person name="Goeker M."/>
        </authorList>
    </citation>
    <scope>NUCLEOTIDE SEQUENCE</scope>
    <source>
        <strain evidence="3">DSM 19569</strain>
    </source>
</reference>
<comment type="caution">
    <text evidence="3">The sequence shown here is derived from an EMBL/GenBank/DDBJ whole genome shotgun (WGS) entry which is preliminary data.</text>
</comment>
<dbReference type="Gene3D" id="1.20.1270.180">
    <property type="match status" value="1"/>
</dbReference>
<evidence type="ECO:0000313" key="3">
    <source>
        <dbReference type="EMBL" id="MDQ0543795.1"/>
    </source>
</evidence>
<dbReference type="Pfam" id="PF07007">
    <property type="entry name" value="LprI"/>
    <property type="match status" value="1"/>
</dbReference>
<dbReference type="AlphaFoldDB" id="A0AAJ1WX31"/>
<dbReference type="EMBL" id="JAUSWL010000004">
    <property type="protein sequence ID" value="MDQ0543795.1"/>
    <property type="molecule type" value="Genomic_DNA"/>
</dbReference>
<protein>
    <submittedName>
        <fullName evidence="3">Uncharacterized protein YecT (DUF1311 family)</fullName>
    </submittedName>
</protein>
<feature type="domain" description="Lysozyme inhibitor LprI-like N-terminal" evidence="2">
    <location>
        <begin position="22"/>
        <end position="117"/>
    </location>
</feature>
<dbReference type="PANTHER" id="PTHR39176:SF1">
    <property type="entry name" value="PERIPLASMIC PROTEIN"/>
    <property type="match status" value="1"/>
</dbReference>
<dbReference type="Proteomes" id="UP001223420">
    <property type="component" value="Unassembled WGS sequence"/>
</dbReference>
<accession>A0AAJ1WX31</accession>
<name>A0AAJ1WX31_9HYPH</name>
<evidence type="ECO:0000259" key="2">
    <source>
        <dbReference type="Pfam" id="PF07007"/>
    </source>
</evidence>
<sequence length="132" mass="14248">MLRSARLGLLLLVPTAGFAADCTQAPNQMEANACAAQSFAEADAELNRRYAALRDKLDGNGRHNLVAAQRAWIAFRDRECDLRTGYDATAPEANGTIMPLLQAACRTQLTRRRSDDLAAQIKCPGGDLACTP</sequence>
<dbReference type="PANTHER" id="PTHR39176">
    <property type="entry name" value="PERIPLASMIC PROTEIN-RELATED"/>
    <property type="match status" value="1"/>
</dbReference>
<feature type="chain" id="PRO_5042534098" evidence="1">
    <location>
        <begin position="20"/>
        <end position="132"/>
    </location>
</feature>
<dbReference type="InterPro" id="IPR009739">
    <property type="entry name" value="LprI-like_N"/>
</dbReference>